<feature type="chain" id="PRO_5034332414" description="GH16 domain-containing protein" evidence="1">
    <location>
        <begin position="25"/>
        <end position="367"/>
    </location>
</feature>
<dbReference type="PANTHER" id="PTHR10963">
    <property type="entry name" value="GLYCOSYL HYDROLASE-RELATED"/>
    <property type="match status" value="1"/>
</dbReference>
<dbReference type="AlphaFoldDB" id="A0A8H8CF27"/>
<feature type="signal peptide" evidence="1">
    <location>
        <begin position="1"/>
        <end position="24"/>
    </location>
</feature>
<dbReference type="GO" id="GO:0009251">
    <property type="term" value="P:glucan catabolic process"/>
    <property type="evidence" value="ECO:0007669"/>
    <property type="project" value="TreeGrafter"/>
</dbReference>
<dbReference type="InterPro" id="IPR013320">
    <property type="entry name" value="ConA-like_dom_sf"/>
</dbReference>
<evidence type="ECO:0008006" key="3">
    <source>
        <dbReference type="Google" id="ProtNLM"/>
    </source>
</evidence>
<organism evidence="2">
    <name type="scientific">Psilocybe cubensis</name>
    <name type="common">Psychedelic mushroom</name>
    <name type="synonym">Stropharia cubensis</name>
    <dbReference type="NCBI Taxonomy" id="181762"/>
    <lineage>
        <taxon>Eukaryota</taxon>
        <taxon>Fungi</taxon>
        <taxon>Dikarya</taxon>
        <taxon>Basidiomycota</taxon>
        <taxon>Agaricomycotina</taxon>
        <taxon>Agaricomycetes</taxon>
        <taxon>Agaricomycetidae</taxon>
        <taxon>Agaricales</taxon>
        <taxon>Agaricineae</taxon>
        <taxon>Strophariaceae</taxon>
        <taxon>Psilocybe</taxon>
    </lineage>
</organism>
<keyword evidence="1" id="KW-0732">Signal</keyword>
<accession>A0A8H8CF27</accession>
<dbReference type="EMBL" id="JAFIQS010000016">
    <property type="protein sequence ID" value="KAG5163188.1"/>
    <property type="molecule type" value="Genomic_DNA"/>
</dbReference>
<reference evidence="2" key="1">
    <citation type="submission" date="2021-02" db="EMBL/GenBank/DDBJ databases">
        <title>Psilocybe cubensis genome.</title>
        <authorList>
            <person name="Mckernan K.J."/>
            <person name="Crawford S."/>
            <person name="Trippe A."/>
            <person name="Kane L.T."/>
            <person name="Mclaughlin S."/>
        </authorList>
    </citation>
    <scope>NUCLEOTIDE SEQUENCE [LARGE SCALE GENOMIC DNA]</scope>
    <source>
        <strain evidence="2">MGC-MH-2018</strain>
    </source>
</reference>
<dbReference type="OrthoDB" id="192832at2759"/>
<evidence type="ECO:0000256" key="1">
    <source>
        <dbReference type="SAM" id="SignalP"/>
    </source>
</evidence>
<comment type="caution">
    <text evidence="2">The sequence shown here is derived from an EMBL/GenBank/DDBJ whole genome shotgun (WGS) entry which is preliminary data.</text>
</comment>
<dbReference type="Pfam" id="PF26113">
    <property type="entry name" value="GH16_XgeA"/>
    <property type="match status" value="1"/>
</dbReference>
<dbReference type="SUPFAM" id="SSF49899">
    <property type="entry name" value="Concanavalin A-like lectins/glucanases"/>
    <property type="match status" value="1"/>
</dbReference>
<dbReference type="PANTHER" id="PTHR10963:SF24">
    <property type="entry name" value="GLYCOSIDASE C21B10.07-RELATED"/>
    <property type="match status" value="1"/>
</dbReference>
<protein>
    <recommendedName>
        <fullName evidence="3">GH16 domain-containing protein</fullName>
    </recommendedName>
</protein>
<dbReference type="InterPro" id="IPR050546">
    <property type="entry name" value="Glycosyl_Hydrlase_16"/>
</dbReference>
<dbReference type="Gene3D" id="2.60.120.200">
    <property type="match status" value="1"/>
</dbReference>
<gene>
    <name evidence="2" type="ORF">JR316_012056</name>
</gene>
<sequence length="367" mass="39728">MVLTSSVPLVAFSMLLALMDLVEAASYDMVKEYSGKTFFDEWTFYNHFDNLTNGNVQYLSASDAFKSKLAFVDPTTNHAIMKVDNTSNVEFNSNRNSVRLQTDVKYSVGSVWIVDMLHVPFGCAVWPAWWSVADTREGGEIDTFEGVNLASHSIMGLHTLPGCTQVGQNQSSTIVNSTDCSFLANDNQGCISTVKSTQSYGSEFAKAGGGVFGTEFAESGISIWFFPRAEVPDVLSSNSSSIDTSSFGQPVGNWPSTQCNSSEFFQPQHLIFVITLCGDLAGRPEIFSQTCPGVCYNDHVLGDGSNFADAYFEVASVRVFSKEGTSTVVGVPKTSSTRRIVSISRWGGLVVAAIGLTLISTFSSVFL</sequence>
<evidence type="ECO:0000313" key="2">
    <source>
        <dbReference type="EMBL" id="KAG5163188.1"/>
    </source>
</evidence>
<name>A0A8H8CF27_PSICU</name>
<proteinExistence type="predicted"/>